<dbReference type="Proteomes" id="UP000033588">
    <property type="component" value="Unassembled WGS sequence"/>
</dbReference>
<name>A0A0F4T2H7_PSEFL</name>
<dbReference type="InterPro" id="IPR036737">
    <property type="entry name" value="OmpA-like_sf"/>
</dbReference>
<dbReference type="EMBL" id="LACC01000041">
    <property type="protein sequence ID" value="KJZ38279.1"/>
    <property type="molecule type" value="Genomic_DNA"/>
</dbReference>
<dbReference type="PROSITE" id="PS51123">
    <property type="entry name" value="OMPA_2"/>
    <property type="match status" value="1"/>
</dbReference>
<comment type="caution">
    <text evidence="5">The sequence shown here is derived from an EMBL/GenBank/DDBJ whole genome shotgun (WGS) entry which is preliminary data.</text>
</comment>
<protein>
    <submittedName>
        <fullName evidence="5">Flagellar motor protein MotB</fullName>
    </submittedName>
</protein>
<dbReference type="GO" id="GO:0009279">
    <property type="term" value="C:cell outer membrane"/>
    <property type="evidence" value="ECO:0007669"/>
    <property type="project" value="UniProtKB-SubCell"/>
</dbReference>
<dbReference type="CDD" id="cd07185">
    <property type="entry name" value="OmpA_C-like"/>
    <property type="match status" value="1"/>
</dbReference>
<dbReference type="InterPro" id="IPR010657">
    <property type="entry name" value="ImpA_N"/>
</dbReference>
<evidence type="ECO:0000259" key="4">
    <source>
        <dbReference type="PROSITE" id="PS51123"/>
    </source>
</evidence>
<keyword evidence="5" id="KW-0969">Cilium</keyword>
<evidence type="ECO:0000256" key="1">
    <source>
        <dbReference type="ARBA" id="ARBA00004442"/>
    </source>
</evidence>
<dbReference type="PATRIC" id="fig|294.132.peg.4824"/>
<keyword evidence="5" id="KW-0282">Flagellum</keyword>
<accession>A0A0F4T2H7</accession>
<evidence type="ECO:0000313" key="5">
    <source>
        <dbReference type="EMBL" id="KJZ38279.1"/>
    </source>
</evidence>
<sequence length="385" mass="41665">MTVLFEMRIRLGGDPRGHGEFIALREELAKLNHSACPDVDWARVEQWCLALFEHNGADLQTAAAFALARSHRHGVEGMSQGVTLIETLCGQWTACWPPMASVRLDILVWLCVQWQALLRNLAPGTQHFPELLQLDSGLARLQQRLELQAQAPVVALHALRQQIESLIRRMQRSSVVVGTLSPPAREPAPAVMMPVVILPPNPLPMPEMPPAKRPLARWLCAAAVVTGLVSGAWWLGSTGVAEQRLAHLLQPPPTIVAPVRLDSLSLFEAGSAELKPGSTKILISALVDIKAQPGWLIVIGGHTDGRGSAQHNQQLSHARASAVRDWMQRMGDIPDSCFAVQGFAASQPVSSDDSETGRAANRRVEISLLPQAGACGQTASGERPV</sequence>
<dbReference type="SUPFAM" id="SSF103088">
    <property type="entry name" value="OmpA-like"/>
    <property type="match status" value="1"/>
</dbReference>
<comment type="subcellular location">
    <subcellularLocation>
        <location evidence="1">Cell outer membrane</location>
    </subcellularLocation>
</comment>
<dbReference type="Pfam" id="PF06812">
    <property type="entry name" value="ImpA_N"/>
    <property type="match status" value="1"/>
</dbReference>
<proteinExistence type="predicted"/>
<organism evidence="5 6">
    <name type="scientific">Pseudomonas fluorescens</name>
    <dbReference type="NCBI Taxonomy" id="294"/>
    <lineage>
        <taxon>Bacteria</taxon>
        <taxon>Pseudomonadati</taxon>
        <taxon>Pseudomonadota</taxon>
        <taxon>Gammaproteobacteria</taxon>
        <taxon>Pseudomonadales</taxon>
        <taxon>Pseudomonadaceae</taxon>
        <taxon>Pseudomonas</taxon>
    </lineage>
</organism>
<keyword evidence="5" id="KW-0966">Cell projection</keyword>
<dbReference type="InterPro" id="IPR006664">
    <property type="entry name" value="OMP_bac"/>
</dbReference>
<keyword evidence="2 3" id="KW-0472">Membrane</keyword>
<dbReference type="AlphaFoldDB" id="A0A0F4T2H7"/>
<dbReference type="Pfam" id="PF00691">
    <property type="entry name" value="OmpA"/>
    <property type="match status" value="1"/>
</dbReference>
<evidence type="ECO:0000256" key="3">
    <source>
        <dbReference type="PROSITE-ProRule" id="PRU00473"/>
    </source>
</evidence>
<gene>
    <name evidence="5" type="ORF">VC35_26220</name>
</gene>
<dbReference type="PANTHER" id="PTHR30329:SF20">
    <property type="entry name" value="EXPORTED PROTEIN"/>
    <property type="match status" value="1"/>
</dbReference>
<evidence type="ECO:0000256" key="2">
    <source>
        <dbReference type="ARBA" id="ARBA00023136"/>
    </source>
</evidence>
<reference evidence="5 6" key="1">
    <citation type="submission" date="2015-03" db="EMBL/GenBank/DDBJ databases">
        <title>Comparative genomics of Pseudomonas insights into diversity of traits involved in vanlence and defense.</title>
        <authorList>
            <person name="Qin Y."/>
        </authorList>
    </citation>
    <scope>NUCLEOTIDE SEQUENCE [LARGE SCALE GENOMIC DNA]</scope>
    <source>
        <strain evidence="5 6">C8</strain>
    </source>
</reference>
<dbReference type="InterPro" id="IPR050330">
    <property type="entry name" value="Bact_OuterMem_StrucFunc"/>
</dbReference>
<dbReference type="InterPro" id="IPR006665">
    <property type="entry name" value="OmpA-like"/>
</dbReference>
<evidence type="ECO:0000313" key="6">
    <source>
        <dbReference type="Proteomes" id="UP000033588"/>
    </source>
</evidence>
<feature type="domain" description="OmpA-like" evidence="4">
    <location>
        <begin position="254"/>
        <end position="372"/>
    </location>
</feature>
<dbReference type="Gene3D" id="3.30.1330.60">
    <property type="entry name" value="OmpA-like domain"/>
    <property type="match status" value="1"/>
</dbReference>
<dbReference type="PANTHER" id="PTHR30329">
    <property type="entry name" value="STATOR ELEMENT OF FLAGELLAR MOTOR COMPLEX"/>
    <property type="match status" value="1"/>
</dbReference>
<dbReference type="PRINTS" id="PR01021">
    <property type="entry name" value="OMPADOMAIN"/>
</dbReference>